<organism evidence="9 10">
    <name type="scientific">Nyssa sinensis</name>
    <dbReference type="NCBI Taxonomy" id="561372"/>
    <lineage>
        <taxon>Eukaryota</taxon>
        <taxon>Viridiplantae</taxon>
        <taxon>Streptophyta</taxon>
        <taxon>Embryophyta</taxon>
        <taxon>Tracheophyta</taxon>
        <taxon>Spermatophyta</taxon>
        <taxon>Magnoliopsida</taxon>
        <taxon>eudicotyledons</taxon>
        <taxon>Gunneridae</taxon>
        <taxon>Pentapetalae</taxon>
        <taxon>asterids</taxon>
        <taxon>Cornales</taxon>
        <taxon>Nyssaceae</taxon>
        <taxon>Nyssa</taxon>
    </lineage>
</organism>
<dbReference type="InterPro" id="IPR030374">
    <property type="entry name" value="PABS"/>
</dbReference>
<dbReference type="InterPro" id="IPR037163">
    <property type="entry name" value="Spermidine_synt_N_sf"/>
</dbReference>
<dbReference type="Proteomes" id="UP000325577">
    <property type="component" value="Linkage Group LG1"/>
</dbReference>
<keyword evidence="2 6" id="KW-0808">Transferase</keyword>
<dbReference type="InterPro" id="IPR029472">
    <property type="entry name" value="Copia-like_N"/>
</dbReference>
<dbReference type="PROSITE" id="PS51006">
    <property type="entry name" value="PABS_2"/>
    <property type="match status" value="1"/>
</dbReference>
<feature type="domain" description="PABS" evidence="8">
    <location>
        <begin position="311"/>
        <end position="548"/>
    </location>
</feature>
<dbReference type="GO" id="GO:0010487">
    <property type="term" value="F:thermospermine synthase activity"/>
    <property type="evidence" value="ECO:0007669"/>
    <property type="project" value="UniProtKB-EC"/>
</dbReference>
<dbReference type="EMBL" id="CM018032">
    <property type="protein sequence ID" value="KAA8546218.1"/>
    <property type="molecule type" value="Genomic_DNA"/>
</dbReference>
<comment type="catalytic activity">
    <reaction evidence="4">
        <text>S-adenosyl 3-(methylsulfanyl)propylamine + spermidine = thermospermine + S-methyl-5'-thioadenosine + H(+)</text>
        <dbReference type="Rhea" id="RHEA:30515"/>
        <dbReference type="ChEBI" id="CHEBI:15378"/>
        <dbReference type="ChEBI" id="CHEBI:17509"/>
        <dbReference type="ChEBI" id="CHEBI:57443"/>
        <dbReference type="ChEBI" id="CHEBI:57834"/>
        <dbReference type="ChEBI" id="CHEBI:59903"/>
        <dbReference type="EC" id="2.5.1.79"/>
    </reaction>
</comment>
<feature type="active site" description="Proton acceptor" evidence="6">
    <location>
        <position position="464"/>
    </location>
</feature>
<evidence type="ECO:0000313" key="9">
    <source>
        <dbReference type="EMBL" id="KAA8546218.1"/>
    </source>
</evidence>
<dbReference type="SUPFAM" id="SSF53335">
    <property type="entry name" value="S-adenosyl-L-methionine-dependent methyltransferases"/>
    <property type="match status" value="1"/>
</dbReference>
<protein>
    <recommendedName>
        <fullName evidence="5">thermospermine synthase</fullName>
        <ecNumber evidence="5">2.5.1.79</ecNumber>
    </recommendedName>
</protein>
<evidence type="ECO:0000256" key="1">
    <source>
        <dbReference type="ARBA" id="ARBA00007867"/>
    </source>
</evidence>
<sequence length="548" mass="61139">MASSPVLSVAPVTPPSIHSLVTIKLSSENYLLWKAQIMPYLRGQRLFGYVDGSCLQPSQHIPNPEADKSPTAPRLLLNPEFSHWFDQDQIVLSILMSSLSESILAKVIGVTTSREVWCALEKMYSSHSRARLSTTRRQLSTVTKGGMSISDYFQTVKSLADTLAAIGHPLPDTEIVSYLLGGLDSSYDPIVTSIQTREDPMELEDIFGHLLIFELRLQQHTQVLEATIGSANVATRTDYSRGPHGKTQYSNRASSYSGSRGRGRGRGGRHGSPGVMGEAVDFFHSNGFSKFIHNESNGTTFHDQNHLQINGSWFEEEIDVDLKWSFAINSVLHKGTSEYQDIVLLDTKRFGKVLVIDGKMQSAEVDEFIYHECLIHPPLLCHPDPKTVFIMGGGEGSAAREAFKHRSIDKVVMCDIDQEVVDFCRKYLTANQEAFGNKKLNLVINDAKAELERRKEKFDIIVGDLADPVEGGPCYQLYTKSFYDQILKPKLNDNGIFVTQAGPAGVFTHKEVFSSIYNTIKQVFKYVLVYTAHVPSFADTWGWVMVSN</sequence>
<dbReference type="Gene3D" id="3.40.50.150">
    <property type="entry name" value="Vaccinia Virus protein VP39"/>
    <property type="match status" value="1"/>
</dbReference>
<dbReference type="Gene3D" id="2.30.140.10">
    <property type="entry name" value="Spermidine synthase, tetramerisation domain"/>
    <property type="match status" value="1"/>
</dbReference>
<reference evidence="9 10" key="1">
    <citation type="submission" date="2019-09" db="EMBL/GenBank/DDBJ databases">
        <title>A chromosome-level genome assembly of the Chinese tupelo Nyssa sinensis.</title>
        <authorList>
            <person name="Yang X."/>
            <person name="Kang M."/>
            <person name="Yang Y."/>
            <person name="Xiong H."/>
            <person name="Wang M."/>
            <person name="Zhang Z."/>
            <person name="Wang Z."/>
            <person name="Wu H."/>
            <person name="Ma T."/>
            <person name="Liu J."/>
            <person name="Xi Z."/>
        </authorList>
    </citation>
    <scope>NUCLEOTIDE SEQUENCE [LARGE SCALE GENOMIC DNA]</scope>
    <source>
        <strain evidence="9">J267</strain>
        <tissue evidence="9">Leaf</tissue>
    </source>
</reference>
<accession>A0A5J5BTQ1</accession>
<dbReference type="Pfam" id="PF01564">
    <property type="entry name" value="Spermine_synth"/>
    <property type="match status" value="1"/>
</dbReference>
<proteinExistence type="inferred from homology"/>
<dbReference type="Pfam" id="PF14244">
    <property type="entry name" value="Retrotran_gag_3"/>
    <property type="match status" value="1"/>
</dbReference>
<dbReference type="EC" id="2.5.1.79" evidence="5"/>
<dbReference type="NCBIfam" id="NF037959">
    <property type="entry name" value="MFS_SpdSyn"/>
    <property type="match status" value="1"/>
</dbReference>
<dbReference type="PANTHER" id="PTHR43317:SF1">
    <property type="entry name" value="THERMOSPERMINE SYNTHASE ACAULIS5"/>
    <property type="match status" value="1"/>
</dbReference>
<dbReference type="InterPro" id="IPR001045">
    <property type="entry name" value="Spermi_synthase"/>
</dbReference>
<dbReference type="Pfam" id="PF17284">
    <property type="entry name" value="Spermine_synt_N"/>
    <property type="match status" value="1"/>
</dbReference>
<dbReference type="CDD" id="cd02440">
    <property type="entry name" value="AdoMet_MTases"/>
    <property type="match status" value="1"/>
</dbReference>
<evidence type="ECO:0000259" key="8">
    <source>
        <dbReference type="PROSITE" id="PS51006"/>
    </source>
</evidence>
<evidence type="ECO:0000256" key="3">
    <source>
        <dbReference type="ARBA" id="ARBA00023115"/>
    </source>
</evidence>
<gene>
    <name evidence="9" type="ORF">F0562_003043</name>
</gene>
<feature type="compositionally biased region" description="Low complexity" evidence="7">
    <location>
        <begin position="250"/>
        <end position="259"/>
    </location>
</feature>
<evidence type="ECO:0000256" key="5">
    <source>
        <dbReference type="ARBA" id="ARBA00049721"/>
    </source>
</evidence>
<dbReference type="PANTHER" id="PTHR43317">
    <property type="entry name" value="THERMOSPERMINE SYNTHASE ACAULIS5"/>
    <property type="match status" value="1"/>
</dbReference>
<dbReference type="InterPro" id="IPR029063">
    <property type="entry name" value="SAM-dependent_MTases_sf"/>
</dbReference>
<keyword evidence="10" id="KW-1185">Reference proteome</keyword>
<dbReference type="Pfam" id="PF14223">
    <property type="entry name" value="Retrotran_gag_2"/>
    <property type="match status" value="1"/>
</dbReference>
<dbReference type="AlphaFoldDB" id="A0A5J5BTQ1"/>
<name>A0A5J5BTQ1_9ASTE</name>
<dbReference type="FunFam" id="3.40.50.150:FF:000088">
    <property type="entry name" value="Polyamine aminopropyltransferase"/>
    <property type="match status" value="1"/>
</dbReference>
<feature type="region of interest" description="Disordered" evidence="7">
    <location>
        <begin position="235"/>
        <end position="272"/>
    </location>
</feature>
<dbReference type="OrthoDB" id="38125at2759"/>
<comment type="similarity">
    <text evidence="1">Belongs to the spermidine/spermine synthase family.</text>
</comment>
<evidence type="ECO:0000313" key="10">
    <source>
        <dbReference type="Proteomes" id="UP000325577"/>
    </source>
</evidence>
<dbReference type="HAMAP" id="MF_00198">
    <property type="entry name" value="Spermidine_synth"/>
    <property type="match status" value="1"/>
</dbReference>
<evidence type="ECO:0000256" key="7">
    <source>
        <dbReference type="SAM" id="MobiDB-lite"/>
    </source>
</evidence>
<evidence type="ECO:0000256" key="6">
    <source>
        <dbReference type="PROSITE-ProRule" id="PRU00354"/>
    </source>
</evidence>
<dbReference type="InterPro" id="IPR035246">
    <property type="entry name" value="Spermidine_synt_N"/>
</dbReference>
<dbReference type="GO" id="GO:0006596">
    <property type="term" value="P:polyamine biosynthetic process"/>
    <property type="evidence" value="ECO:0007669"/>
    <property type="project" value="UniProtKB-UniRule"/>
</dbReference>
<evidence type="ECO:0000256" key="4">
    <source>
        <dbReference type="ARBA" id="ARBA00048874"/>
    </source>
</evidence>
<keyword evidence="3 6" id="KW-0620">Polyamine biosynthesis</keyword>
<evidence type="ECO:0000256" key="2">
    <source>
        <dbReference type="ARBA" id="ARBA00022679"/>
    </source>
</evidence>